<dbReference type="Gene3D" id="1.25.40.10">
    <property type="entry name" value="Tetratricopeptide repeat domain"/>
    <property type="match status" value="1"/>
</dbReference>
<dbReference type="Pfam" id="PF01713">
    <property type="entry name" value="Smr"/>
    <property type="match status" value="1"/>
</dbReference>
<dbReference type="Gramene" id="Pp3c22_3080V3.1">
    <property type="protein sequence ID" value="Pp3c22_3080V3.1"/>
    <property type="gene ID" value="Pp3c22_3080"/>
</dbReference>
<reference evidence="19 21" key="1">
    <citation type="journal article" date="2008" name="Science">
        <title>The Physcomitrella genome reveals evolutionary insights into the conquest of land by plants.</title>
        <authorList>
            <person name="Rensing S."/>
            <person name="Lang D."/>
            <person name="Zimmer A."/>
            <person name="Terry A."/>
            <person name="Salamov A."/>
            <person name="Shapiro H."/>
            <person name="Nishiyama T."/>
            <person name="Perroud P.-F."/>
            <person name="Lindquist E."/>
            <person name="Kamisugi Y."/>
            <person name="Tanahashi T."/>
            <person name="Sakakibara K."/>
            <person name="Fujita T."/>
            <person name="Oishi K."/>
            <person name="Shin-I T."/>
            <person name="Kuroki Y."/>
            <person name="Toyoda A."/>
            <person name="Suzuki Y."/>
            <person name="Hashimoto A."/>
            <person name="Yamaguchi K."/>
            <person name="Sugano A."/>
            <person name="Kohara Y."/>
            <person name="Fujiyama A."/>
            <person name="Anterola A."/>
            <person name="Aoki S."/>
            <person name="Ashton N."/>
            <person name="Barbazuk W.B."/>
            <person name="Barker E."/>
            <person name="Bennetzen J."/>
            <person name="Bezanilla M."/>
            <person name="Blankenship R."/>
            <person name="Cho S.H."/>
            <person name="Dutcher S."/>
            <person name="Estelle M."/>
            <person name="Fawcett J.A."/>
            <person name="Gundlach H."/>
            <person name="Hanada K."/>
            <person name="Heyl A."/>
            <person name="Hicks K.A."/>
            <person name="Hugh J."/>
            <person name="Lohr M."/>
            <person name="Mayer K."/>
            <person name="Melkozernov A."/>
            <person name="Murata T."/>
            <person name="Nelson D."/>
            <person name="Pils B."/>
            <person name="Prigge M."/>
            <person name="Reiss B."/>
            <person name="Renner T."/>
            <person name="Rombauts S."/>
            <person name="Rushton P."/>
            <person name="Sanderfoot A."/>
            <person name="Schween G."/>
            <person name="Shiu S.-H."/>
            <person name="Stueber K."/>
            <person name="Theodoulou F.L."/>
            <person name="Tu H."/>
            <person name="Van de Peer Y."/>
            <person name="Verrier P.J."/>
            <person name="Waters E."/>
            <person name="Wood A."/>
            <person name="Yang L."/>
            <person name="Cove D."/>
            <person name="Cuming A."/>
            <person name="Hasebe M."/>
            <person name="Lucas S."/>
            <person name="Mishler D.B."/>
            <person name="Reski R."/>
            <person name="Grigoriev I."/>
            <person name="Quatrano R.S."/>
            <person name="Boore J.L."/>
        </authorList>
    </citation>
    <scope>NUCLEOTIDE SEQUENCE [LARGE SCALE GENOMIC DNA]</scope>
    <source>
        <strain evidence="20 21">cv. Gransden 2004</strain>
    </source>
</reference>
<dbReference type="EnsemblPlants" id="Pp3c22_3080V3.1">
    <property type="protein sequence ID" value="Pp3c22_3080V3.1"/>
    <property type="gene ID" value="Pp3c22_3080"/>
</dbReference>
<keyword evidence="4" id="KW-0349">Heme</keyword>
<protein>
    <submittedName>
        <fullName evidence="19 20">Uncharacterized protein</fullName>
    </submittedName>
</protein>
<evidence type="ECO:0000256" key="10">
    <source>
        <dbReference type="PIRSR" id="PIRSR600823-1"/>
    </source>
</evidence>
<dbReference type="Proteomes" id="UP000006727">
    <property type="component" value="Chromosome 22"/>
</dbReference>
<dbReference type="Gene3D" id="1.10.520.10">
    <property type="match status" value="2"/>
</dbReference>
<feature type="site" description="Transition state stabilizer" evidence="13">
    <location>
        <position position="63"/>
    </location>
</feature>
<dbReference type="SUPFAM" id="SSF160443">
    <property type="entry name" value="SMR domain-like"/>
    <property type="match status" value="1"/>
</dbReference>
<feature type="binding site" evidence="12">
    <location>
        <position position="77"/>
    </location>
    <ligand>
        <name>Ca(2+)</name>
        <dbReference type="ChEBI" id="CHEBI:29108"/>
        <label>1</label>
    </ligand>
</feature>
<dbReference type="InterPro" id="IPR010255">
    <property type="entry name" value="Haem_peroxidase_sf"/>
</dbReference>
<name>A0A2K1IM27_PHYPA</name>
<feature type="disulfide bond" evidence="14">
    <location>
        <begin position="178"/>
        <end position="210"/>
    </location>
</feature>
<feature type="binding site" evidence="12">
    <location>
        <position position="231"/>
    </location>
    <ligand>
        <name>Ca(2+)</name>
        <dbReference type="ChEBI" id="CHEBI:29108"/>
        <label>2</label>
    </ligand>
</feature>
<dbReference type="Gene3D" id="3.30.1370.110">
    <property type="match status" value="1"/>
</dbReference>
<keyword evidence="3" id="KW-0575">Peroxidase</keyword>
<dbReference type="SUPFAM" id="SSF48113">
    <property type="entry name" value="Heme-dependent peroxidases"/>
    <property type="match status" value="1"/>
</dbReference>
<comment type="similarity">
    <text evidence="2">Belongs to the peroxidase family. Ascorbate peroxidase subfamily.</text>
</comment>
<keyword evidence="9 14" id="KW-1015">Disulfide bond</keyword>
<dbReference type="PRINTS" id="PR00461">
    <property type="entry name" value="PLPEROXIDASE"/>
</dbReference>
<accession>A0A2K1IM27</accession>
<dbReference type="InParanoid" id="A0A2K1IM27"/>
<dbReference type="Pfam" id="PF00141">
    <property type="entry name" value="peroxidase"/>
    <property type="match status" value="1"/>
</dbReference>
<feature type="domain" description="Smr" evidence="17">
    <location>
        <begin position="390"/>
        <end position="453"/>
    </location>
</feature>
<keyword evidence="6" id="KW-0677">Repeat</keyword>
<dbReference type="Pfam" id="PF13041">
    <property type="entry name" value="PPR_2"/>
    <property type="match status" value="1"/>
</dbReference>
<dbReference type="GO" id="GO:0046872">
    <property type="term" value="F:metal ion binding"/>
    <property type="evidence" value="ECO:0007669"/>
    <property type="project" value="UniProtKB-KW"/>
</dbReference>
<dbReference type="PROSITE" id="PS50828">
    <property type="entry name" value="SMR"/>
    <property type="match status" value="1"/>
</dbReference>
<feature type="repeat" description="PPR" evidence="15">
    <location>
        <begin position="296"/>
        <end position="333"/>
    </location>
</feature>
<evidence type="ECO:0000256" key="16">
    <source>
        <dbReference type="SAM" id="MobiDB-lite"/>
    </source>
</evidence>
<keyword evidence="12" id="KW-0106">Calcium</keyword>
<dbReference type="GO" id="GO:0009505">
    <property type="term" value="C:plant-type cell wall"/>
    <property type="evidence" value="ECO:0000318"/>
    <property type="project" value="GO_Central"/>
</dbReference>
<organism evidence="19">
    <name type="scientific">Physcomitrium patens</name>
    <name type="common">Spreading-leaved earth moss</name>
    <name type="synonym">Physcomitrella patens</name>
    <dbReference type="NCBI Taxonomy" id="3218"/>
    <lineage>
        <taxon>Eukaryota</taxon>
        <taxon>Viridiplantae</taxon>
        <taxon>Streptophyta</taxon>
        <taxon>Embryophyta</taxon>
        <taxon>Bryophyta</taxon>
        <taxon>Bryophytina</taxon>
        <taxon>Bryopsida</taxon>
        <taxon>Funariidae</taxon>
        <taxon>Funariales</taxon>
        <taxon>Funariaceae</taxon>
        <taxon>Physcomitrium</taxon>
    </lineage>
</organism>
<dbReference type="InterPro" id="IPR019793">
    <property type="entry name" value="Peroxidases_heam-ligand_BS"/>
</dbReference>
<feature type="binding site" evidence="12">
    <location>
        <position position="71"/>
    </location>
    <ligand>
        <name>Ca(2+)</name>
        <dbReference type="ChEBI" id="CHEBI:29108"/>
        <label>1</label>
    </ligand>
</feature>
<feature type="binding site" description="axial binding residue" evidence="12">
    <location>
        <position position="171"/>
    </location>
    <ligand>
        <name>heme b</name>
        <dbReference type="ChEBI" id="CHEBI:60344"/>
    </ligand>
    <ligandPart>
        <name>Fe</name>
        <dbReference type="ChEBI" id="CHEBI:18248"/>
    </ligandPart>
</feature>
<feature type="binding site" evidence="12">
    <location>
        <position position="86"/>
    </location>
    <ligand>
        <name>Ca(2+)</name>
        <dbReference type="ChEBI" id="CHEBI:29108"/>
        <label>1</label>
    </ligand>
</feature>
<evidence type="ECO:0000256" key="3">
    <source>
        <dbReference type="ARBA" id="ARBA00022559"/>
    </source>
</evidence>
<comment type="cofactor">
    <cofactor evidence="12">
        <name>Ca(2+)</name>
        <dbReference type="ChEBI" id="CHEBI:29108"/>
    </cofactor>
    <text evidence="12">Binds 2 calcium ions per subunit.</text>
</comment>
<evidence type="ECO:0000256" key="14">
    <source>
        <dbReference type="PIRSR" id="PIRSR600823-5"/>
    </source>
</evidence>
<dbReference type="InterPro" id="IPR036063">
    <property type="entry name" value="Smr_dom_sf"/>
</dbReference>
<dbReference type="PROSITE" id="PS00435">
    <property type="entry name" value="PEROXIDASE_1"/>
    <property type="match status" value="1"/>
</dbReference>
<feature type="binding site" evidence="12">
    <location>
        <position position="73"/>
    </location>
    <ligand>
        <name>Ca(2+)</name>
        <dbReference type="ChEBI" id="CHEBI:29108"/>
        <label>1</label>
    </ligand>
</feature>
<dbReference type="PaxDb" id="3218-PP1S266_31V6.1"/>
<gene>
    <name evidence="19" type="ORF">PHYPA_026644</name>
</gene>
<evidence type="ECO:0000256" key="2">
    <source>
        <dbReference type="ARBA" id="ARBA00006873"/>
    </source>
</evidence>
<sequence>MTRRGEIMTSYSIITVTVLAMTLLMCSGISALREEFYSTSCPIYKKMQELVVDEEDLPAYILRLFFHDCFVRGCDASVLLAGLGTERTAAPNARLDGFDALEVIKAKLRSVRLSGGPFYTVAAGRRDGVVSKASEAVAALPRTKMNVDQLKANFASNGLDLDDMITLSGAHTLGETACVHLDDRIYKYPSPSGVDPNIPKDFLDKLKKKCDKPGLTKKKFDLDTSTSAKFDGKYYSNLMSRRGTLQSDQVLYDDARTRGWAISSPSRGLKACVQAGHLEKAFDYFSKMKAAGVRPNAVTYNSLLRRHRNYGTLPEVQRALALYEEMREAGHVPNDFILQELIKEWVEGLSNPSSFVASGDAGLMKFSEAVLQKVAVDARREAEDNRHMTIDLHGLTKGEARAAVLVVLRAIKERYLHGIPVEDDLIIITGIGNHSETKGKSVLRDVVLGILQKELGLTVVSVLSDAPDRQVSGLQVARSSGDTSSAEDEELRKPLSETLEPRKPSRIINSGGLKLFIYFNYQNLK</sequence>
<dbReference type="NCBIfam" id="TIGR00756">
    <property type="entry name" value="PPR"/>
    <property type="match status" value="1"/>
</dbReference>
<evidence type="ECO:0000256" key="7">
    <source>
        <dbReference type="ARBA" id="ARBA00023002"/>
    </source>
</evidence>
<dbReference type="PRINTS" id="PR00458">
    <property type="entry name" value="PEROXIDASE"/>
</dbReference>
<dbReference type="AlphaFoldDB" id="A0A2K1IM27"/>
<feature type="binding site" evidence="12">
    <location>
        <position position="223"/>
    </location>
    <ligand>
        <name>Ca(2+)</name>
        <dbReference type="ChEBI" id="CHEBI:29108"/>
        <label>2</label>
    </ligand>
</feature>
<dbReference type="InterPro" id="IPR000823">
    <property type="entry name" value="Peroxidase_pln"/>
</dbReference>
<feature type="binding site" evidence="11">
    <location>
        <position position="141"/>
    </location>
    <ligand>
        <name>substrate</name>
    </ligand>
</feature>
<dbReference type="InterPro" id="IPR002016">
    <property type="entry name" value="Haem_peroxidase"/>
</dbReference>
<reference evidence="20" key="3">
    <citation type="submission" date="2020-12" db="UniProtKB">
        <authorList>
            <consortium name="EnsemblPlants"/>
        </authorList>
    </citation>
    <scope>IDENTIFICATION</scope>
</reference>
<evidence type="ECO:0000256" key="1">
    <source>
        <dbReference type="ARBA" id="ARBA00000189"/>
    </source>
</evidence>
<feature type="active site" description="Proton acceptor" evidence="10">
    <location>
        <position position="67"/>
    </location>
</feature>
<dbReference type="GO" id="GO:0004601">
    <property type="term" value="F:peroxidase activity"/>
    <property type="evidence" value="ECO:0000318"/>
    <property type="project" value="GO_Central"/>
</dbReference>
<dbReference type="EMBL" id="ABEU02000022">
    <property type="protein sequence ID" value="PNR30328.1"/>
    <property type="molecule type" value="Genomic_DNA"/>
</dbReference>
<evidence type="ECO:0000256" key="11">
    <source>
        <dbReference type="PIRSR" id="PIRSR600823-2"/>
    </source>
</evidence>
<dbReference type="PANTHER" id="PTHR31235">
    <property type="entry name" value="PEROXIDASE 25-RELATED"/>
    <property type="match status" value="1"/>
</dbReference>
<dbReference type="InterPro" id="IPR002625">
    <property type="entry name" value="Smr_dom"/>
</dbReference>
<evidence type="ECO:0000256" key="13">
    <source>
        <dbReference type="PIRSR" id="PIRSR600823-4"/>
    </source>
</evidence>
<dbReference type="FunFam" id="1.10.420.10:FF:000001">
    <property type="entry name" value="Peroxidase"/>
    <property type="match status" value="1"/>
</dbReference>
<keyword evidence="8 12" id="KW-0408">Iron</keyword>
<keyword evidence="7" id="KW-0560">Oxidoreductase</keyword>
<evidence type="ECO:0000256" key="6">
    <source>
        <dbReference type="ARBA" id="ARBA00022737"/>
    </source>
</evidence>
<dbReference type="GO" id="GO:0006950">
    <property type="term" value="P:response to stress"/>
    <property type="evidence" value="ECO:0000318"/>
    <property type="project" value="GO_Central"/>
</dbReference>
<feature type="domain" description="Plant heme peroxidase family profile" evidence="18">
    <location>
        <begin position="31"/>
        <end position="324"/>
    </location>
</feature>
<proteinExistence type="inferred from homology"/>
<feature type="binding site" evidence="12">
    <location>
        <position position="226"/>
    </location>
    <ligand>
        <name>Ca(2+)</name>
        <dbReference type="ChEBI" id="CHEBI:29108"/>
        <label>2</label>
    </ligand>
</feature>
<dbReference type="Gene3D" id="1.10.420.10">
    <property type="entry name" value="Peroxidase, domain 2"/>
    <property type="match status" value="1"/>
</dbReference>
<feature type="region of interest" description="Disordered" evidence="16">
    <location>
        <begin position="473"/>
        <end position="498"/>
    </location>
</feature>
<dbReference type="PROSITE" id="PS51375">
    <property type="entry name" value="PPR"/>
    <property type="match status" value="2"/>
</dbReference>
<evidence type="ECO:0000256" key="12">
    <source>
        <dbReference type="PIRSR" id="PIRSR600823-3"/>
    </source>
</evidence>
<feature type="disulfide bond" evidence="14">
    <location>
        <begin position="69"/>
        <end position="74"/>
    </location>
</feature>
<evidence type="ECO:0000313" key="20">
    <source>
        <dbReference type="EnsemblPlants" id="Pp3c22_3080V3.1"/>
    </source>
</evidence>
<feature type="binding site" evidence="12">
    <location>
        <position position="68"/>
    </location>
    <ligand>
        <name>Ca(2+)</name>
        <dbReference type="ChEBI" id="CHEBI:29108"/>
        <label>1</label>
    </ligand>
</feature>
<feature type="binding site" evidence="12">
    <location>
        <position position="172"/>
    </location>
    <ligand>
        <name>Ca(2+)</name>
        <dbReference type="ChEBI" id="CHEBI:29108"/>
        <label>2</label>
    </ligand>
</feature>
<reference evidence="19 21" key="2">
    <citation type="journal article" date="2018" name="Plant J.">
        <title>The Physcomitrella patens chromosome-scale assembly reveals moss genome structure and evolution.</title>
        <authorList>
            <person name="Lang D."/>
            <person name="Ullrich K.K."/>
            <person name="Murat F."/>
            <person name="Fuchs J."/>
            <person name="Jenkins J."/>
            <person name="Haas F.B."/>
            <person name="Piednoel M."/>
            <person name="Gundlach H."/>
            <person name="Van Bel M."/>
            <person name="Meyberg R."/>
            <person name="Vives C."/>
            <person name="Morata J."/>
            <person name="Symeonidi A."/>
            <person name="Hiss M."/>
            <person name="Muchero W."/>
            <person name="Kamisugi Y."/>
            <person name="Saleh O."/>
            <person name="Blanc G."/>
            <person name="Decker E.L."/>
            <person name="van Gessel N."/>
            <person name="Grimwood J."/>
            <person name="Hayes R.D."/>
            <person name="Graham S.W."/>
            <person name="Gunter L.E."/>
            <person name="McDaniel S.F."/>
            <person name="Hoernstein S.N.W."/>
            <person name="Larsson A."/>
            <person name="Li F.W."/>
            <person name="Perroud P.F."/>
            <person name="Phillips J."/>
            <person name="Ranjan P."/>
            <person name="Rokshar D.S."/>
            <person name="Rothfels C.J."/>
            <person name="Schneider L."/>
            <person name="Shu S."/>
            <person name="Stevenson D.W."/>
            <person name="Thummler F."/>
            <person name="Tillich M."/>
            <person name="Villarreal Aguilar J.C."/>
            <person name="Widiez T."/>
            <person name="Wong G.K."/>
            <person name="Wymore A."/>
            <person name="Zhang Y."/>
            <person name="Zimmer A.D."/>
            <person name="Quatrano R.S."/>
            <person name="Mayer K.F.X."/>
            <person name="Goodstein D."/>
            <person name="Casacuberta J.M."/>
            <person name="Vandepoele K."/>
            <person name="Reski R."/>
            <person name="Cuming A.C."/>
            <person name="Tuskan G.A."/>
            <person name="Maumus F."/>
            <person name="Salse J."/>
            <person name="Schmutz J."/>
            <person name="Rensing S.A."/>
        </authorList>
    </citation>
    <scope>NUCLEOTIDE SEQUENCE [LARGE SCALE GENOMIC DNA]</scope>
    <source>
        <strain evidence="20 21">cv. Gransden 2004</strain>
    </source>
</reference>
<evidence type="ECO:0000256" key="4">
    <source>
        <dbReference type="ARBA" id="ARBA00022617"/>
    </source>
</evidence>
<evidence type="ECO:0000256" key="5">
    <source>
        <dbReference type="ARBA" id="ARBA00022723"/>
    </source>
</evidence>
<dbReference type="GO" id="GO:0140825">
    <property type="term" value="F:lactoperoxidase activity"/>
    <property type="evidence" value="ECO:0007669"/>
    <property type="project" value="UniProtKB-EC"/>
</dbReference>
<dbReference type="GO" id="GO:0020037">
    <property type="term" value="F:heme binding"/>
    <property type="evidence" value="ECO:0007669"/>
    <property type="project" value="InterPro"/>
</dbReference>
<keyword evidence="21" id="KW-1185">Reference proteome</keyword>
<dbReference type="GO" id="GO:0006979">
    <property type="term" value="P:response to oxidative stress"/>
    <property type="evidence" value="ECO:0007669"/>
    <property type="project" value="InterPro"/>
</dbReference>
<evidence type="ECO:0000313" key="19">
    <source>
        <dbReference type="EMBL" id="PNR30328.1"/>
    </source>
</evidence>
<evidence type="ECO:0000259" key="17">
    <source>
        <dbReference type="PROSITE" id="PS50828"/>
    </source>
</evidence>
<feature type="repeat" description="PPR" evidence="15">
    <location>
        <begin position="261"/>
        <end position="295"/>
    </location>
</feature>
<evidence type="ECO:0000256" key="15">
    <source>
        <dbReference type="PROSITE-ProRule" id="PRU00708"/>
    </source>
</evidence>
<dbReference type="InterPro" id="IPR011990">
    <property type="entry name" value="TPR-like_helical_dom_sf"/>
</dbReference>
<dbReference type="InterPro" id="IPR002885">
    <property type="entry name" value="PPR_rpt"/>
</dbReference>
<feature type="binding site" evidence="12">
    <location>
        <position position="75"/>
    </location>
    <ligand>
        <name>Ca(2+)</name>
        <dbReference type="ChEBI" id="CHEBI:29108"/>
        <label>1</label>
    </ligand>
</feature>
<comment type="catalytic activity">
    <reaction evidence="1">
        <text>2 a phenolic donor + H2O2 = 2 a phenolic radical donor + 2 H2O</text>
        <dbReference type="Rhea" id="RHEA:56136"/>
        <dbReference type="ChEBI" id="CHEBI:15377"/>
        <dbReference type="ChEBI" id="CHEBI:16240"/>
        <dbReference type="ChEBI" id="CHEBI:139520"/>
        <dbReference type="ChEBI" id="CHEBI:139521"/>
        <dbReference type="EC" id="1.11.1.7"/>
    </reaction>
</comment>
<evidence type="ECO:0000256" key="8">
    <source>
        <dbReference type="ARBA" id="ARBA00023004"/>
    </source>
</evidence>
<evidence type="ECO:0000259" key="18">
    <source>
        <dbReference type="PROSITE" id="PS50873"/>
    </source>
</evidence>
<comment type="cofactor">
    <cofactor evidence="12">
        <name>heme b</name>
        <dbReference type="ChEBI" id="CHEBI:60344"/>
    </cofactor>
    <text evidence="12">Binds 1 heme b (iron(II)-protoporphyrin IX) group per subunit.</text>
</comment>
<evidence type="ECO:0000313" key="21">
    <source>
        <dbReference type="Proteomes" id="UP000006727"/>
    </source>
</evidence>
<keyword evidence="5 12" id="KW-0479">Metal-binding</keyword>
<dbReference type="PROSITE" id="PS50873">
    <property type="entry name" value="PEROXIDASE_4"/>
    <property type="match status" value="1"/>
</dbReference>
<evidence type="ECO:0000256" key="9">
    <source>
        <dbReference type="ARBA" id="ARBA00023157"/>
    </source>
</evidence>